<dbReference type="SUPFAM" id="SSF51735">
    <property type="entry name" value="NAD(P)-binding Rossmann-fold domains"/>
    <property type="match status" value="1"/>
</dbReference>
<reference evidence="4 5" key="1">
    <citation type="submission" date="2016-04" db="EMBL/GenBank/DDBJ databases">
        <title>A degradative enzymes factory behind the ericoid mycorrhizal symbiosis.</title>
        <authorList>
            <consortium name="DOE Joint Genome Institute"/>
            <person name="Martino E."/>
            <person name="Morin E."/>
            <person name="Grelet G."/>
            <person name="Kuo A."/>
            <person name="Kohler A."/>
            <person name="Daghino S."/>
            <person name="Barry K."/>
            <person name="Choi C."/>
            <person name="Cichocki N."/>
            <person name="Clum A."/>
            <person name="Copeland A."/>
            <person name="Hainaut M."/>
            <person name="Haridas S."/>
            <person name="Labutti K."/>
            <person name="Lindquist E."/>
            <person name="Lipzen A."/>
            <person name="Khouja H.-R."/>
            <person name="Murat C."/>
            <person name="Ohm R."/>
            <person name="Olson A."/>
            <person name="Spatafora J."/>
            <person name="Veneault-Fourrey C."/>
            <person name="Henrissat B."/>
            <person name="Grigoriev I."/>
            <person name="Martin F."/>
            <person name="Perotto S."/>
        </authorList>
    </citation>
    <scope>NUCLEOTIDE SEQUENCE [LARGE SCALE GENOMIC DNA]</scope>
    <source>
        <strain evidence="4 5">E</strain>
    </source>
</reference>
<dbReference type="GO" id="GO:0016491">
    <property type="term" value="F:oxidoreductase activity"/>
    <property type="evidence" value="ECO:0007669"/>
    <property type="project" value="UniProtKB-KW"/>
</dbReference>
<keyword evidence="5" id="KW-1185">Reference proteome</keyword>
<dbReference type="OrthoDB" id="191139at2759"/>
<organism evidence="4 5">
    <name type="scientific">Hyaloscypha bicolor E</name>
    <dbReference type="NCBI Taxonomy" id="1095630"/>
    <lineage>
        <taxon>Eukaryota</taxon>
        <taxon>Fungi</taxon>
        <taxon>Dikarya</taxon>
        <taxon>Ascomycota</taxon>
        <taxon>Pezizomycotina</taxon>
        <taxon>Leotiomycetes</taxon>
        <taxon>Helotiales</taxon>
        <taxon>Hyaloscyphaceae</taxon>
        <taxon>Hyaloscypha</taxon>
        <taxon>Hyaloscypha bicolor</taxon>
    </lineage>
</organism>
<dbReference type="Gene3D" id="3.40.50.720">
    <property type="entry name" value="NAD(P)-binding Rossmann-like Domain"/>
    <property type="match status" value="1"/>
</dbReference>
<dbReference type="Pfam" id="PF00106">
    <property type="entry name" value="adh_short"/>
    <property type="match status" value="1"/>
</dbReference>
<evidence type="ECO:0000313" key="5">
    <source>
        <dbReference type="Proteomes" id="UP000235371"/>
    </source>
</evidence>
<dbReference type="InterPro" id="IPR002347">
    <property type="entry name" value="SDR_fam"/>
</dbReference>
<evidence type="ECO:0000256" key="1">
    <source>
        <dbReference type="ARBA" id="ARBA00006484"/>
    </source>
</evidence>
<dbReference type="Proteomes" id="UP000235371">
    <property type="component" value="Unassembled WGS sequence"/>
</dbReference>
<dbReference type="PRINTS" id="PR00081">
    <property type="entry name" value="GDHRDH"/>
</dbReference>
<keyword evidence="3" id="KW-0560">Oxidoreductase</keyword>
<keyword evidence="2" id="KW-0521">NADP</keyword>
<gene>
    <name evidence="4" type="ORF">K444DRAFT_655488</name>
</gene>
<accession>A0A2J6SVC9</accession>
<dbReference type="PROSITE" id="PS00061">
    <property type="entry name" value="ADH_SHORT"/>
    <property type="match status" value="1"/>
</dbReference>
<protein>
    <submittedName>
        <fullName evidence="4">NAD(P)-binding protein</fullName>
    </submittedName>
</protein>
<proteinExistence type="inferred from homology"/>
<dbReference type="PANTHER" id="PTHR24320">
    <property type="entry name" value="RETINOL DEHYDROGENASE"/>
    <property type="match status" value="1"/>
</dbReference>
<dbReference type="InterPro" id="IPR020904">
    <property type="entry name" value="Sc_DH/Rdtase_CS"/>
</dbReference>
<dbReference type="InterPro" id="IPR036291">
    <property type="entry name" value="NAD(P)-bd_dom_sf"/>
</dbReference>
<evidence type="ECO:0000313" key="4">
    <source>
        <dbReference type="EMBL" id="PMD54724.1"/>
    </source>
</evidence>
<dbReference type="RefSeq" id="XP_024731628.1">
    <property type="nucleotide sequence ID" value="XM_024886014.1"/>
</dbReference>
<comment type="similarity">
    <text evidence="1">Belongs to the short-chain dehydrogenases/reductases (SDR) family.</text>
</comment>
<dbReference type="STRING" id="1095630.A0A2J6SVC9"/>
<sequence>MVLASFRNLCNQWFPPKPSFTENEVPSQHGKVFIVTGGNGAVGYELIKILYGTGATIYMASRSKEKAEKAIQALVSSSPVPKTPGQIKFLHLDLNDLLSVKTAAASFAAQESKLDVLWNNAGASAHSFEIGDRTAQDLEPLVGTNCVATLLFTTLLLPQLRAASSRESPARVVWTSSFLAEGASPMNGIDLSLLETGTKDKTRNYAISKAGTWMLGREFARRYGGDGIVSVVLNPGNLRNEGWAKVDKVTMFFIRHVLYDPRFGAYTELYAGLSRDIGMEENGAYVIPWGRVRGDEGCPRKDILNAIRSEEDGGLGYAEKLWECVITLQEKNDASIR</sequence>
<name>A0A2J6SVC9_9HELO</name>
<evidence type="ECO:0000256" key="3">
    <source>
        <dbReference type="ARBA" id="ARBA00023002"/>
    </source>
</evidence>
<dbReference type="GeneID" id="36594091"/>
<dbReference type="PANTHER" id="PTHR24320:SF236">
    <property type="entry name" value="SHORT-CHAIN DEHYDROGENASE-RELATED"/>
    <property type="match status" value="1"/>
</dbReference>
<dbReference type="EMBL" id="KZ613859">
    <property type="protein sequence ID" value="PMD54724.1"/>
    <property type="molecule type" value="Genomic_DNA"/>
</dbReference>
<dbReference type="AlphaFoldDB" id="A0A2J6SVC9"/>
<evidence type="ECO:0000256" key="2">
    <source>
        <dbReference type="ARBA" id="ARBA00022857"/>
    </source>
</evidence>
<dbReference type="InParanoid" id="A0A2J6SVC9"/>